<keyword evidence="1" id="KW-0690">Ribosome biogenesis</keyword>
<dbReference type="GO" id="GO:0006508">
    <property type="term" value="P:proteolysis"/>
    <property type="evidence" value="ECO:0007669"/>
    <property type="project" value="UniProtKB-KW"/>
</dbReference>
<dbReference type="Gene3D" id="3.30.70.1490">
    <property type="entry name" value="Cysteine protease Prp"/>
    <property type="match status" value="1"/>
</dbReference>
<keyword evidence="4" id="KW-0788">Thiol protease</keyword>
<dbReference type="OrthoDB" id="48998at2"/>
<dbReference type="GO" id="GO:0042254">
    <property type="term" value="P:ribosome biogenesis"/>
    <property type="evidence" value="ECO:0007669"/>
    <property type="project" value="UniProtKB-KW"/>
</dbReference>
<evidence type="ECO:0000256" key="3">
    <source>
        <dbReference type="ARBA" id="ARBA00022801"/>
    </source>
</evidence>
<evidence type="ECO:0000256" key="5">
    <source>
        <dbReference type="ARBA" id="ARBA00044503"/>
    </source>
</evidence>
<accession>A0A1T4Q635</accession>
<dbReference type="RefSeq" id="WP_078712723.1">
    <property type="nucleotide sequence ID" value="NZ_FUWY01000008.1"/>
</dbReference>
<protein>
    <recommendedName>
        <fullName evidence="6">Ribosomal processing cysteine protease Prp</fullName>
    </recommendedName>
</protein>
<dbReference type="PANTHER" id="PTHR39178:SF1">
    <property type="entry name" value="RIBOSOMAL-PROCESSING CYSTEINE PROTEASE PRP"/>
    <property type="match status" value="1"/>
</dbReference>
<dbReference type="CDD" id="cd16332">
    <property type="entry name" value="Prp-like"/>
    <property type="match status" value="1"/>
</dbReference>
<evidence type="ECO:0000256" key="6">
    <source>
        <dbReference type="ARBA" id="ARBA00044538"/>
    </source>
</evidence>
<keyword evidence="2" id="KW-0645">Protease</keyword>
<sequence length="104" mass="11481">MIKIRIQTHENKVISLDISGHAKYKEYGEDIVCAGVSSIAIGLLNALDILQADCACAMNDNKISVLVNNTNNDQTQIILQTGIIQLETIQESYSDFIKLSKQEV</sequence>
<evidence type="ECO:0000256" key="4">
    <source>
        <dbReference type="ARBA" id="ARBA00022807"/>
    </source>
</evidence>
<comment type="similarity">
    <text evidence="5">Belongs to the Prp family.</text>
</comment>
<evidence type="ECO:0000256" key="2">
    <source>
        <dbReference type="ARBA" id="ARBA00022670"/>
    </source>
</evidence>
<dbReference type="InterPro" id="IPR036764">
    <property type="entry name" value="Peptidase_Prp_sf"/>
</dbReference>
<dbReference type="InterPro" id="IPR007422">
    <property type="entry name" value="Peptidase_Prp"/>
</dbReference>
<proteinExistence type="inferred from homology"/>
<dbReference type="PANTHER" id="PTHR39178">
    <property type="entry name" value="HYPOTHETICAL RIBOSOME-ASSOCIATED PROTEIN"/>
    <property type="match status" value="1"/>
</dbReference>
<keyword evidence="8" id="KW-1185">Reference proteome</keyword>
<evidence type="ECO:0000256" key="1">
    <source>
        <dbReference type="ARBA" id="ARBA00022517"/>
    </source>
</evidence>
<dbReference type="GO" id="GO:0008234">
    <property type="term" value="F:cysteine-type peptidase activity"/>
    <property type="evidence" value="ECO:0007669"/>
    <property type="project" value="UniProtKB-KW"/>
</dbReference>
<name>A0A1T4Q635_9FIRM</name>
<evidence type="ECO:0000313" key="8">
    <source>
        <dbReference type="Proteomes" id="UP000243297"/>
    </source>
</evidence>
<dbReference type="EMBL" id="FUWY01000008">
    <property type="protein sequence ID" value="SJZ99220.1"/>
    <property type="molecule type" value="Genomic_DNA"/>
</dbReference>
<dbReference type="Pfam" id="PF04327">
    <property type="entry name" value="Peptidase_Prp"/>
    <property type="match status" value="1"/>
</dbReference>
<dbReference type="SUPFAM" id="SSF118010">
    <property type="entry name" value="TM1457-like"/>
    <property type="match status" value="1"/>
</dbReference>
<reference evidence="8" key="1">
    <citation type="submission" date="2017-02" db="EMBL/GenBank/DDBJ databases">
        <authorList>
            <person name="Varghese N."/>
            <person name="Submissions S."/>
        </authorList>
    </citation>
    <scope>NUCLEOTIDE SEQUENCE [LARGE SCALE GENOMIC DNA]</scope>
    <source>
        <strain evidence="8">ATCC 25662</strain>
    </source>
</reference>
<organism evidence="7 8">
    <name type="scientific">Anaerorhabdus furcosa</name>
    <dbReference type="NCBI Taxonomy" id="118967"/>
    <lineage>
        <taxon>Bacteria</taxon>
        <taxon>Bacillati</taxon>
        <taxon>Bacillota</taxon>
        <taxon>Erysipelotrichia</taxon>
        <taxon>Erysipelotrichales</taxon>
        <taxon>Erysipelotrichaceae</taxon>
        <taxon>Anaerorhabdus</taxon>
    </lineage>
</organism>
<dbReference type="Proteomes" id="UP000243297">
    <property type="component" value="Unassembled WGS sequence"/>
</dbReference>
<dbReference type="AlphaFoldDB" id="A0A1T4Q635"/>
<keyword evidence="3" id="KW-0378">Hydrolase</keyword>
<gene>
    <name evidence="7" type="ORF">SAMN02745191_2337</name>
</gene>
<dbReference type="STRING" id="118967.SAMN02745191_2337"/>
<evidence type="ECO:0000313" key="7">
    <source>
        <dbReference type="EMBL" id="SJZ99220.1"/>
    </source>
</evidence>